<dbReference type="PANTHER" id="PTHR24276">
    <property type="entry name" value="POLYSERASE-RELATED"/>
    <property type="match status" value="1"/>
</dbReference>
<evidence type="ECO:0000256" key="14">
    <source>
        <dbReference type="SAM" id="SignalP"/>
    </source>
</evidence>
<feature type="chain" id="PRO_5045507454" description="trypsin" evidence="14">
    <location>
        <begin position="20"/>
        <end position="293"/>
    </location>
</feature>
<reference evidence="17" key="3">
    <citation type="submission" date="2025-08" db="UniProtKB">
        <authorList>
            <consortium name="RefSeq"/>
        </authorList>
    </citation>
    <scope>IDENTIFICATION</scope>
    <source>
        <tissue evidence="17">Whole organism</tissue>
    </source>
</reference>
<dbReference type="EC" id="3.4.21.4" evidence="11"/>
<evidence type="ECO:0000256" key="3">
    <source>
        <dbReference type="ARBA" id="ARBA00022525"/>
    </source>
</evidence>
<keyword evidence="13" id="KW-0472">Membrane</keyword>
<keyword evidence="5 14" id="KW-0732">Signal</keyword>
<dbReference type="InterPro" id="IPR043504">
    <property type="entry name" value="Peptidase_S1_PA_chymotrypsin"/>
</dbReference>
<dbReference type="GeneID" id="108619774"/>
<evidence type="ECO:0000313" key="16">
    <source>
        <dbReference type="Proteomes" id="UP000694904"/>
    </source>
</evidence>
<keyword evidence="4 12" id="KW-0645">Protease</keyword>
<protein>
    <recommendedName>
        <fullName evidence="11">trypsin</fullName>
        <ecNumber evidence="11">3.4.21.4</ecNumber>
    </recommendedName>
</protein>
<dbReference type="Gene3D" id="2.40.10.10">
    <property type="entry name" value="Trypsin-like serine proteases"/>
    <property type="match status" value="1"/>
</dbReference>
<evidence type="ECO:0000313" key="17">
    <source>
        <dbReference type="RefSeq" id="XP_017872018.1"/>
    </source>
</evidence>
<dbReference type="Proteomes" id="UP000694904">
    <property type="component" value="Chromosome X"/>
</dbReference>
<dbReference type="CDD" id="cd00190">
    <property type="entry name" value="Tryp_SPc"/>
    <property type="match status" value="1"/>
</dbReference>
<evidence type="ECO:0000256" key="2">
    <source>
        <dbReference type="ARBA" id="ARBA00007664"/>
    </source>
</evidence>
<dbReference type="SUPFAM" id="SSF50494">
    <property type="entry name" value="Trypsin-like serine proteases"/>
    <property type="match status" value="1"/>
</dbReference>
<evidence type="ECO:0000256" key="4">
    <source>
        <dbReference type="ARBA" id="ARBA00022670"/>
    </source>
</evidence>
<keyword evidence="9" id="KW-1015">Disulfide bond</keyword>
<keyword evidence="8" id="KW-0865">Zymogen</keyword>
<evidence type="ECO:0000256" key="10">
    <source>
        <dbReference type="ARBA" id="ARBA00036320"/>
    </source>
</evidence>
<name>A0ABM1PXT2_DROAR</name>
<dbReference type="RefSeq" id="XP_017872018.1">
    <property type="nucleotide sequence ID" value="XM_018016529.1"/>
</dbReference>
<organism evidence="16 17">
    <name type="scientific">Drosophila arizonae</name>
    <name type="common">Fruit fly</name>
    <dbReference type="NCBI Taxonomy" id="7263"/>
    <lineage>
        <taxon>Eukaryota</taxon>
        <taxon>Metazoa</taxon>
        <taxon>Ecdysozoa</taxon>
        <taxon>Arthropoda</taxon>
        <taxon>Hexapoda</taxon>
        <taxon>Insecta</taxon>
        <taxon>Pterygota</taxon>
        <taxon>Neoptera</taxon>
        <taxon>Endopterygota</taxon>
        <taxon>Diptera</taxon>
        <taxon>Brachycera</taxon>
        <taxon>Muscomorpha</taxon>
        <taxon>Ephydroidea</taxon>
        <taxon>Drosophilidae</taxon>
        <taxon>Drosophila</taxon>
    </lineage>
</organism>
<dbReference type="SMART" id="SM00020">
    <property type="entry name" value="Tryp_SPc"/>
    <property type="match status" value="1"/>
</dbReference>
<evidence type="ECO:0000256" key="9">
    <source>
        <dbReference type="ARBA" id="ARBA00023157"/>
    </source>
</evidence>
<evidence type="ECO:0000256" key="1">
    <source>
        <dbReference type="ARBA" id="ARBA00004239"/>
    </source>
</evidence>
<evidence type="ECO:0000256" key="12">
    <source>
        <dbReference type="RuleBase" id="RU363034"/>
    </source>
</evidence>
<feature type="domain" description="Peptidase S1" evidence="15">
    <location>
        <begin position="26"/>
        <end position="265"/>
    </location>
</feature>
<comment type="similarity">
    <text evidence="2">Belongs to the peptidase S1 family.</text>
</comment>
<gene>
    <name evidence="17" type="primary">LOC108619774</name>
</gene>
<dbReference type="PROSITE" id="PS00135">
    <property type="entry name" value="TRYPSIN_SER"/>
    <property type="match status" value="1"/>
</dbReference>
<evidence type="ECO:0000256" key="6">
    <source>
        <dbReference type="ARBA" id="ARBA00022801"/>
    </source>
</evidence>
<dbReference type="InterPro" id="IPR050430">
    <property type="entry name" value="Peptidase_S1"/>
</dbReference>
<evidence type="ECO:0000259" key="15">
    <source>
        <dbReference type="PROSITE" id="PS50240"/>
    </source>
</evidence>
<reference evidence="16" key="2">
    <citation type="journal article" date="2016" name="G3 (Bethesda)">
        <title>Genome Evolution in Three Species of Cactophilic Drosophila.</title>
        <authorList>
            <person name="Sanchez-Flores A."/>
            <person name="Penazola F."/>
            <person name="Carpinteyro-Ponce J."/>
            <person name="Nazario-Yepiz N."/>
            <person name="Abreu-Goodger C."/>
            <person name="Machado C.A."/>
            <person name="Markow T.A."/>
        </authorList>
    </citation>
    <scope>NUCLEOTIDE SEQUENCE [LARGE SCALE GENOMIC DNA]</scope>
</reference>
<dbReference type="InterPro" id="IPR009003">
    <property type="entry name" value="Peptidase_S1_PA"/>
</dbReference>
<keyword evidence="3" id="KW-0964">Secreted</keyword>
<evidence type="ECO:0000256" key="8">
    <source>
        <dbReference type="ARBA" id="ARBA00023145"/>
    </source>
</evidence>
<accession>A0ABM1PXT2</accession>
<feature type="transmembrane region" description="Helical" evidence="13">
    <location>
        <begin position="273"/>
        <end position="290"/>
    </location>
</feature>
<sequence>MRGLLYICCWLVISGEIYAQVPESRIINGTLASVADTKHMVSIRLKKNDRNFGSGHICGGSLIGPNKVLTAAHCLFNSSKKRYRKASEFVVVMGTLNRFERNNGTIVSDVSSIAYMNTFTTESMRDDVGVMFLRTGLPINSSHPTVAPIQLATEPTPSGVTCQVSGWGRTSQSSLSNVLLTANVTTIRHKTCSTIYLGSLLPGMLCAGQLKGGTDSCQGDSGGPLVYDGRVIGVVSWGYGCAEAGLPGVYADVQYYHQWIEERNGNSALTAPSLTHLLSLWFGCAFWLWLRRK</sequence>
<keyword evidence="7 12" id="KW-0720">Serine protease</keyword>
<proteinExistence type="inferred from homology"/>
<evidence type="ECO:0000256" key="7">
    <source>
        <dbReference type="ARBA" id="ARBA00022825"/>
    </source>
</evidence>
<dbReference type="PRINTS" id="PR00722">
    <property type="entry name" value="CHYMOTRYPSIN"/>
</dbReference>
<reference evidence="16" key="1">
    <citation type="journal article" date="1997" name="Nucleic Acids Res.">
        <title>tRNAscan-SE: a program for improved detection of transfer RNA genes in genomic sequence.</title>
        <authorList>
            <person name="Lowe T.M."/>
            <person name="Eddy S.R."/>
        </authorList>
    </citation>
    <scope>NUCLEOTIDE SEQUENCE [LARGE SCALE GENOMIC DNA]</scope>
</reference>
<keyword evidence="6 12" id="KW-0378">Hydrolase</keyword>
<dbReference type="InterPro" id="IPR001254">
    <property type="entry name" value="Trypsin_dom"/>
</dbReference>
<keyword evidence="13" id="KW-1133">Transmembrane helix</keyword>
<evidence type="ECO:0000256" key="11">
    <source>
        <dbReference type="ARBA" id="ARBA00038868"/>
    </source>
</evidence>
<comment type="catalytic activity">
    <reaction evidence="10">
        <text>Preferential cleavage: Arg-|-Xaa, Lys-|-Xaa.</text>
        <dbReference type="EC" id="3.4.21.4"/>
    </reaction>
</comment>
<keyword evidence="16" id="KW-1185">Reference proteome</keyword>
<dbReference type="InterPro" id="IPR033116">
    <property type="entry name" value="TRYPSIN_SER"/>
</dbReference>
<keyword evidence="13" id="KW-0812">Transmembrane</keyword>
<dbReference type="PANTHER" id="PTHR24276:SF91">
    <property type="entry name" value="AT26814P-RELATED"/>
    <property type="match status" value="1"/>
</dbReference>
<comment type="subcellular location">
    <subcellularLocation>
        <location evidence="1">Secreted</location>
        <location evidence="1">Extracellular space</location>
    </subcellularLocation>
</comment>
<feature type="signal peptide" evidence="14">
    <location>
        <begin position="1"/>
        <end position="19"/>
    </location>
</feature>
<dbReference type="PROSITE" id="PS00134">
    <property type="entry name" value="TRYPSIN_HIS"/>
    <property type="match status" value="1"/>
</dbReference>
<dbReference type="Pfam" id="PF00089">
    <property type="entry name" value="Trypsin"/>
    <property type="match status" value="1"/>
</dbReference>
<dbReference type="PROSITE" id="PS50240">
    <property type="entry name" value="TRYPSIN_DOM"/>
    <property type="match status" value="1"/>
</dbReference>
<evidence type="ECO:0000256" key="13">
    <source>
        <dbReference type="SAM" id="Phobius"/>
    </source>
</evidence>
<evidence type="ECO:0000256" key="5">
    <source>
        <dbReference type="ARBA" id="ARBA00022729"/>
    </source>
</evidence>
<dbReference type="InterPro" id="IPR001314">
    <property type="entry name" value="Peptidase_S1A"/>
</dbReference>
<dbReference type="InterPro" id="IPR018114">
    <property type="entry name" value="TRYPSIN_HIS"/>
</dbReference>